<name>A0A0B6ZTY9_9EUPU</name>
<feature type="region of interest" description="Disordered" evidence="1">
    <location>
        <begin position="65"/>
        <end position="165"/>
    </location>
</feature>
<protein>
    <recommendedName>
        <fullName evidence="2">UBA domain-containing protein</fullName>
    </recommendedName>
</protein>
<evidence type="ECO:0000259" key="2">
    <source>
        <dbReference type="PROSITE" id="PS50030"/>
    </source>
</evidence>
<feature type="compositionally biased region" description="Basic and acidic residues" evidence="1">
    <location>
        <begin position="155"/>
        <end position="165"/>
    </location>
</feature>
<dbReference type="InterPro" id="IPR009060">
    <property type="entry name" value="UBA-like_sf"/>
</dbReference>
<proteinExistence type="predicted"/>
<feature type="non-terminal residue" evidence="3">
    <location>
        <position position="165"/>
    </location>
</feature>
<sequence>RYQYGGDKYASGGEKFLNHDRDLARIMEMGFSPAVAAHALKTANGHGNHALNNLLAGRQRYQENVNKQKLGSTELNKPSNVKTPLSSDLLLTSNRDNTADRPNGCNPSVHGPPQTSTNLQHKHGLQVNQGKGESHSTYYKQQQQQSSISQYVSTRQREGAEGPLT</sequence>
<evidence type="ECO:0000313" key="3">
    <source>
        <dbReference type="EMBL" id="CEK72018.1"/>
    </source>
</evidence>
<organism evidence="3">
    <name type="scientific">Arion vulgaris</name>
    <dbReference type="NCBI Taxonomy" id="1028688"/>
    <lineage>
        <taxon>Eukaryota</taxon>
        <taxon>Metazoa</taxon>
        <taxon>Spiralia</taxon>
        <taxon>Lophotrochozoa</taxon>
        <taxon>Mollusca</taxon>
        <taxon>Gastropoda</taxon>
        <taxon>Heterobranchia</taxon>
        <taxon>Euthyneura</taxon>
        <taxon>Panpulmonata</taxon>
        <taxon>Eupulmonata</taxon>
        <taxon>Stylommatophora</taxon>
        <taxon>Helicina</taxon>
        <taxon>Arionoidea</taxon>
        <taxon>Arionidae</taxon>
        <taxon>Arion</taxon>
    </lineage>
</organism>
<dbReference type="PROSITE" id="PS50030">
    <property type="entry name" value="UBA"/>
    <property type="match status" value="1"/>
</dbReference>
<feature type="non-terminal residue" evidence="3">
    <location>
        <position position="1"/>
    </location>
</feature>
<accession>A0A0B6ZTY9</accession>
<feature type="compositionally biased region" description="Polar residues" evidence="1">
    <location>
        <begin position="65"/>
        <end position="96"/>
    </location>
</feature>
<dbReference type="Gene3D" id="1.10.8.10">
    <property type="entry name" value="DNA helicase RuvA subunit, C-terminal domain"/>
    <property type="match status" value="1"/>
</dbReference>
<feature type="compositionally biased region" description="Low complexity" evidence="1">
    <location>
        <begin position="135"/>
        <end position="153"/>
    </location>
</feature>
<reference evidence="3" key="1">
    <citation type="submission" date="2014-12" db="EMBL/GenBank/DDBJ databases">
        <title>Insight into the proteome of Arion vulgaris.</title>
        <authorList>
            <person name="Aradska J."/>
            <person name="Bulat T."/>
            <person name="Smidak R."/>
            <person name="Sarate P."/>
            <person name="Gangsoo J."/>
            <person name="Sialana F."/>
            <person name="Bilban M."/>
            <person name="Lubec G."/>
        </authorList>
    </citation>
    <scope>NUCLEOTIDE SEQUENCE</scope>
    <source>
        <tissue evidence="3">Skin</tissue>
    </source>
</reference>
<dbReference type="EMBL" id="HACG01025153">
    <property type="protein sequence ID" value="CEK72018.1"/>
    <property type="molecule type" value="Transcribed_RNA"/>
</dbReference>
<evidence type="ECO:0000256" key="1">
    <source>
        <dbReference type="SAM" id="MobiDB-lite"/>
    </source>
</evidence>
<dbReference type="InterPro" id="IPR015940">
    <property type="entry name" value="UBA"/>
</dbReference>
<dbReference type="SUPFAM" id="SSF46934">
    <property type="entry name" value="UBA-like"/>
    <property type="match status" value="1"/>
</dbReference>
<feature type="domain" description="UBA" evidence="2">
    <location>
        <begin position="18"/>
        <end position="57"/>
    </location>
</feature>
<dbReference type="AlphaFoldDB" id="A0A0B6ZTY9"/>
<gene>
    <name evidence="3" type="primary">ORF80776</name>
</gene>